<dbReference type="InterPro" id="IPR003439">
    <property type="entry name" value="ABC_transporter-like_ATP-bd"/>
</dbReference>
<evidence type="ECO:0000256" key="10">
    <source>
        <dbReference type="ARBA" id="ARBA00023136"/>
    </source>
</evidence>
<evidence type="ECO:0000259" key="12">
    <source>
        <dbReference type="PROSITE" id="PS50893"/>
    </source>
</evidence>
<evidence type="ECO:0000256" key="7">
    <source>
        <dbReference type="ARBA" id="ARBA00022741"/>
    </source>
</evidence>
<dbReference type="SMART" id="SM00382">
    <property type="entry name" value="AAA"/>
    <property type="match status" value="1"/>
</dbReference>
<comment type="similarity">
    <text evidence="11">Belongs to the binding-protein-dependent transport system permease family.</text>
</comment>
<keyword evidence="9 11" id="KW-1133">Transmembrane helix</keyword>
<keyword evidence="6 11" id="KW-0812">Transmembrane</keyword>
<evidence type="ECO:0000256" key="9">
    <source>
        <dbReference type="ARBA" id="ARBA00022989"/>
    </source>
</evidence>
<dbReference type="InterPro" id="IPR035906">
    <property type="entry name" value="MetI-like_sf"/>
</dbReference>
<dbReference type="InterPro" id="IPR003593">
    <property type="entry name" value="AAA+_ATPase"/>
</dbReference>
<accession>A0ABU4HQE3</accession>
<dbReference type="Pfam" id="PF08352">
    <property type="entry name" value="oligo_HPY"/>
    <property type="match status" value="1"/>
</dbReference>
<dbReference type="Pfam" id="PF00005">
    <property type="entry name" value="ABC_tran"/>
    <property type="match status" value="1"/>
</dbReference>
<dbReference type="InterPro" id="IPR000515">
    <property type="entry name" value="MetI-like"/>
</dbReference>
<feature type="domain" description="ABC transmembrane type-1" evidence="13">
    <location>
        <begin position="89"/>
        <end position="279"/>
    </location>
</feature>
<comment type="similarity">
    <text evidence="3">Belongs to the ABC transporter superfamily.</text>
</comment>
<feature type="transmembrane region" description="Helical" evidence="11">
    <location>
        <begin position="202"/>
        <end position="224"/>
    </location>
</feature>
<dbReference type="Pfam" id="PF00528">
    <property type="entry name" value="BPD_transp_1"/>
    <property type="match status" value="1"/>
</dbReference>
<keyword evidence="15" id="KW-1185">Reference proteome</keyword>
<dbReference type="Gene3D" id="1.10.3720.10">
    <property type="entry name" value="MetI-like"/>
    <property type="match status" value="1"/>
</dbReference>
<reference evidence="15" key="1">
    <citation type="submission" date="2023-07" db="EMBL/GenBank/DDBJ databases">
        <title>Conexibacter stalactiti sp. nov., isolated from stalactites in a lava cave and emended description of the genus Conexibacter.</title>
        <authorList>
            <person name="Lee S.D."/>
        </authorList>
    </citation>
    <scope>NUCLEOTIDE SEQUENCE [LARGE SCALE GENOMIC DNA]</scope>
    <source>
        <strain evidence="15">KCTC 39840</strain>
    </source>
</reference>
<reference evidence="14 15" key="2">
    <citation type="submission" date="2023-10" db="EMBL/GenBank/DDBJ databases">
        <authorList>
            <person name="Han X.F."/>
        </authorList>
    </citation>
    <scope>NUCLEOTIDE SEQUENCE [LARGE SCALE GENOMIC DNA]</scope>
    <source>
        <strain evidence="14 15">KCTC 39840</strain>
    </source>
</reference>
<dbReference type="NCBIfam" id="TIGR01727">
    <property type="entry name" value="oligo_HPY"/>
    <property type="match status" value="1"/>
</dbReference>
<feature type="transmembrane region" description="Helical" evidence="11">
    <location>
        <begin position="27"/>
        <end position="49"/>
    </location>
</feature>
<dbReference type="Pfam" id="PF12911">
    <property type="entry name" value="OppC_N"/>
    <property type="match status" value="1"/>
</dbReference>
<dbReference type="SUPFAM" id="SSF52540">
    <property type="entry name" value="P-loop containing nucleoside triphosphate hydrolases"/>
    <property type="match status" value="1"/>
</dbReference>
<dbReference type="RefSeq" id="WP_318597865.1">
    <property type="nucleotide sequence ID" value="NZ_JAWSTH010000035.1"/>
</dbReference>
<dbReference type="Proteomes" id="UP001284601">
    <property type="component" value="Unassembled WGS sequence"/>
</dbReference>
<evidence type="ECO:0000256" key="6">
    <source>
        <dbReference type="ARBA" id="ARBA00022692"/>
    </source>
</evidence>
<keyword evidence="8" id="KW-0067">ATP-binding</keyword>
<evidence type="ECO:0000256" key="11">
    <source>
        <dbReference type="RuleBase" id="RU363032"/>
    </source>
</evidence>
<protein>
    <submittedName>
        <fullName evidence="14">Dipeptide/oligopeptide/nickel ABC transporter permease/ATP-binding protein</fullName>
    </submittedName>
</protein>
<evidence type="ECO:0000313" key="14">
    <source>
        <dbReference type="EMBL" id="MDW5595528.1"/>
    </source>
</evidence>
<comment type="caution">
    <text evidence="14">The sequence shown here is derived from an EMBL/GenBank/DDBJ whole genome shotgun (WGS) entry which is preliminary data.</text>
</comment>
<evidence type="ECO:0000256" key="1">
    <source>
        <dbReference type="ARBA" id="ARBA00004141"/>
    </source>
</evidence>
<dbReference type="InterPro" id="IPR013563">
    <property type="entry name" value="Oligopep_ABC_C"/>
</dbReference>
<feature type="transmembrane region" description="Helical" evidence="11">
    <location>
        <begin position="258"/>
        <end position="279"/>
    </location>
</feature>
<evidence type="ECO:0000256" key="4">
    <source>
        <dbReference type="ARBA" id="ARBA00022448"/>
    </source>
</evidence>
<feature type="transmembrane region" description="Helical" evidence="11">
    <location>
        <begin position="128"/>
        <end position="147"/>
    </location>
</feature>
<evidence type="ECO:0000313" key="15">
    <source>
        <dbReference type="Proteomes" id="UP001284601"/>
    </source>
</evidence>
<gene>
    <name evidence="14" type="ORF">R7226_14355</name>
</gene>
<keyword evidence="7" id="KW-0547">Nucleotide-binding</keyword>
<dbReference type="CDD" id="cd06261">
    <property type="entry name" value="TM_PBP2"/>
    <property type="match status" value="1"/>
</dbReference>
<dbReference type="Gene3D" id="3.40.50.300">
    <property type="entry name" value="P-loop containing nucleotide triphosphate hydrolases"/>
    <property type="match status" value="1"/>
</dbReference>
<evidence type="ECO:0000256" key="8">
    <source>
        <dbReference type="ARBA" id="ARBA00022840"/>
    </source>
</evidence>
<evidence type="ECO:0000256" key="2">
    <source>
        <dbReference type="ARBA" id="ARBA00004202"/>
    </source>
</evidence>
<dbReference type="CDD" id="cd03257">
    <property type="entry name" value="ABC_NikE_OppD_transporters"/>
    <property type="match status" value="1"/>
</dbReference>
<dbReference type="PANTHER" id="PTHR43297:SF2">
    <property type="entry name" value="DIPEPTIDE TRANSPORT ATP-BINDING PROTEIN DPPD"/>
    <property type="match status" value="1"/>
</dbReference>
<dbReference type="PROSITE" id="PS50893">
    <property type="entry name" value="ABC_TRANSPORTER_2"/>
    <property type="match status" value="1"/>
</dbReference>
<dbReference type="PROSITE" id="PS50928">
    <property type="entry name" value="ABC_TM1"/>
    <property type="match status" value="1"/>
</dbReference>
<dbReference type="SUPFAM" id="SSF161098">
    <property type="entry name" value="MetI-like"/>
    <property type="match status" value="1"/>
</dbReference>
<name>A0ABU4HQE3_9ACTN</name>
<evidence type="ECO:0000256" key="5">
    <source>
        <dbReference type="ARBA" id="ARBA00022475"/>
    </source>
</evidence>
<dbReference type="PROSITE" id="PS00211">
    <property type="entry name" value="ABC_TRANSPORTER_1"/>
    <property type="match status" value="1"/>
</dbReference>
<evidence type="ECO:0000256" key="3">
    <source>
        <dbReference type="ARBA" id="ARBA00005417"/>
    </source>
</evidence>
<feature type="transmembrane region" description="Helical" evidence="11">
    <location>
        <begin position="153"/>
        <end position="172"/>
    </location>
</feature>
<dbReference type="PANTHER" id="PTHR43297">
    <property type="entry name" value="OLIGOPEPTIDE TRANSPORT ATP-BINDING PROTEIN APPD"/>
    <property type="match status" value="1"/>
</dbReference>
<feature type="transmembrane region" description="Helical" evidence="11">
    <location>
        <begin position="91"/>
        <end position="116"/>
    </location>
</feature>
<dbReference type="InterPro" id="IPR025966">
    <property type="entry name" value="OppC_N"/>
</dbReference>
<dbReference type="InterPro" id="IPR017871">
    <property type="entry name" value="ABC_transporter-like_CS"/>
</dbReference>
<dbReference type="EMBL" id="JAWSTH010000035">
    <property type="protein sequence ID" value="MDW5595528.1"/>
    <property type="molecule type" value="Genomic_DNA"/>
</dbReference>
<organism evidence="14 15">
    <name type="scientific">Conexibacter stalactiti</name>
    <dbReference type="NCBI Taxonomy" id="1940611"/>
    <lineage>
        <taxon>Bacteria</taxon>
        <taxon>Bacillati</taxon>
        <taxon>Actinomycetota</taxon>
        <taxon>Thermoleophilia</taxon>
        <taxon>Solirubrobacterales</taxon>
        <taxon>Conexibacteraceae</taxon>
        <taxon>Conexibacter</taxon>
    </lineage>
</organism>
<proteinExistence type="inferred from homology"/>
<keyword evidence="4 11" id="KW-0813">Transport</keyword>
<comment type="subcellular location">
    <subcellularLocation>
        <location evidence="11">Cell membrane</location>
        <topology evidence="11">Multi-pass membrane protein</topology>
    </subcellularLocation>
    <subcellularLocation>
        <location evidence="2">Cell membrane</location>
        <topology evidence="2">Peripheral membrane protein</topology>
    </subcellularLocation>
    <subcellularLocation>
        <location evidence="1">Membrane</location>
        <topology evidence="1">Multi-pass membrane protein</topology>
    </subcellularLocation>
</comment>
<keyword evidence="5" id="KW-1003">Cell membrane</keyword>
<dbReference type="InterPro" id="IPR027417">
    <property type="entry name" value="P-loop_NTPase"/>
</dbReference>
<evidence type="ECO:0000259" key="13">
    <source>
        <dbReference type="PROSITE" id="PS50928"/>
    </source>
</evidence>
<feature type="domain" description="ABC transporter" evidence="12">
    <location>
        <begin position="322"/>
        <end position="562"/>
    </location>
</feature>
<keyword evidence="10 11" id="KW-0472">Membrane</keyword>
<sequence length="639" mass="68141">MLIWRQDLTRRLVRDGGRKLDLSRLGWGSRIALGWIVLLVLVAIFAPLIEPYSPTQTNAGPLAAAPSFDHPFGTDQFGRDVLSRLIDGTRVSIAVGVGATVVALLLGALLGAFAATSHRVIDEGVMRLLDVLMAFPAVIIAVCVAAATRAGVVTTLFVVAIIYTPQLARVVYANVREQTGEDYVSAARVMGTKRARIVVRHVAVNCAVPVLVFTATIVADAIVLESTLSFIGVGIQPPTASWGNVVAEGKDLMYSGGWWVTTFGGLAIFTAVLALNVLAEGLTDALSRPRQQADDVVDATRLESWERPRDELLAAADRGALLQVDDLTVRFPDVYGPVPLLSSISFDVREGEVVGLVGESGCGKSLTGLALLGLLPDNAEVTGSIRFRGQDLLSIPPRERRRLLGGEIAMIYQDALSSLNPGMTVGQQLRQVCRRGARRTPEELLELVGLSAALLGSYPHQLSGGQRQRVLIALALARDPALLVADEPTTALDETIQAQVVDLLRELQAELGFSVVLVSHDLALVAELADRVLVMYAGQLVEAGAARRVVDAPGHPYTDGLLGAIRSLEEGRERLAQIDGVVPPPGAFPSGCRFAGRCARETAECRVAAPPMLDTGDERFLACYHPVVPVAAGREAVTR</sequence>
<dbReference type="InterPro" id="IPR050388">
    <property type="entry name" value="ABC_Ni/Peptide_Import"/>
</dbReference>